<keyword evidence="2" id="KW-1185">Reference proteome</keyword>
<organism evidence="1 2">
    <name type="scientific">Piromyces finnis</name>
    <dbReference type="NCBI Taxonomy" id="1754191"/>
    <lineage>
        <taxon>Eukaryota</taxon>
        <taxon>Fungi</taxon>
        <taxon>Fungi incertae sedis</taxon>
        <taxon>Chytridiomycota</taxon>
        <taxon>Chytridiomycota incertae sedis</taxon>
        <taxon>Neocallimastigomycetes</taxon>
        <taxon>Neocallimastigales</taxon>
        <taxon>Neocallimastigaceae</taxon>
        <taxon>Piromyces</taxon>
    </lineage>
</organism>
<proteinExistence type="predicted"/>
<dbReference type="EMBL" id="MCFH01000003">
    <property type="protein sequence ID" value="ORX59104.1"/>
    <property type="molecule type" value="Genomic_DNA"/>
</dbReference>
<reference evidence="1 2" key="2">
    <citation type="submission" date="2016-08" db="EMBL/GenBank/DDBJ databases">
        <title>Pervasive Adenine N6-methylation of Active Genes in Fungi.</title>
        <authorList>
            <consortium name="DOE Joint Genome Institute"/>
            <person name="Mondo S.J."/>
            <person name="Dannebaum R.O."/>
            <person name="Kuo R.C."/>
            <person name="Labutti K."/>
            <person name="Haridas S."/>
            <person name="Kuo A."/>
            <person name="Salamov A."/>
            <person name="Ahrendt S.R."/>
            <person name="Lipzen A."/>
            <person name="Sullivan W."/>
            <person name="Andreopoulos W.B."/>
            <person name="Clum A."/>
            <person name="Lindquist E."/>
            <person name="Daum C."/>
            <person name="Ramamoorthy G.K."/>
            <person name="Gryganskyi A."/>
            <person name="Culley D."/>
            <person name="Magnuson J.K."/>
            <person name="James T.Y."/>
            <person name="O'Malley M.A."/>
            <person name="Stajich J.E."/>
            <person name="Spatafora J.W."/>
            <person name="Visel A."/>
            <person name="Grigoriev I.V."/>
        </authorList>
    </citation>
    <scope>NUCLEOTIDE SEQUENCE [LARGE SCALE GENOMIC DNA]</scope>
    <source>
        <strain evidence="2">finn</strain>
    </source>
</reference>
<gene>
    <name evidence="1" type="ORF">BCR36DRAFT_276257</name>
</gene>
<name>A0A1Y1VMI5_9FUNG</name>
<dbReference type="AlphaFoldDB" id="A0A1Y1VMI5"/>
<evidence type="ECO:0000313" key="2">
    <source>
        <dbReference type="Proteomes" id="UP000193719"/>
    </source>
</evidence>
<protein>
    <submittedName>
        <fullName evidence="1">Uncharacterized protein</fullName>
    </submittedName>
</protein>
<evidence type="ECO:0000313" key="1">
    <source>
        <dbReference type="EMBL" id="ORX59104.1"/>
    </source>
</evidence>
<dbReference type="OrthoDB" id="10515394at2759"/>
<dbReference type="Proteomes" id="UP000193719">
    <property type="component" value="Unassembled WGS sequence"/>
</dbReference>
<comment type="caution">
    <text evidence="1">The sequence shown here is derived from an EMBL/GenBank/DDBJ whole genome shotgun (WGS) entry which is preliminary data.</text>
</comment>
<sequence length="134" mass="15509">NAVHLQAIACNHNNENLIISPLIEDFSTYSKNSGLNITLSITFITLSQSNDQNNDYISMIDFLFSRKSNKYDLYFFDAVYSNRYSPFLENLDVWLPSQHLEIFNSGVASKYCLNSKNQFISLVNIYIYSIHIFI</sequence>
<reference evidence="1 2" key="1">
    <citation type="submission" date="2016-08" db="EMBL/GenBank/DDBJ databases">
        <title>Genomes of anaerobic fungi encode conserved fungal cellulosomes for biomass hydrolysis.</title>
        <authorList>
            <consortium name="DOE Joint Genome Institute"/>
            <person name="Haitjema C.H."/>
            <person name="Gilmore S.P."/>
            <person name="Henske J.K."/>
            <person name="Solomon K.V."/>
            <person name="De Groot R."/>
            <person name="Kuo A."/>
            <person name="Mondo S.J."/>
            <person name="Salamov A.A."/>
            <person name="Labutti K."/>
            <person name="Zhao Z."/>
            <person name="Chiniquy J."/>
            <person name="Barry K."/>
            <person name="Brewer H.M."/>
            <person name="Purvine S.O."/>
            <person name="Wright A.T."/>
            <person name="Boxma B."/>
            <person name="Van Alen T."/>
            <person name="Hackstein J.H."/>
            <person name="Baker S.E."/>
            <person name="Grigoriev I.V."/>
            <person name="O'Malley M.A."/>
        </authorList>
    </citation>
    <scope>NUCLEOTIDE SEQUENCE [LARGE SCALE GENOMIC DNA]</scope>
    <source>
        <strain evidence="2">finn</strain>
    </source>
</reference>
<feature type="non-terminal residue" evidence="1">
    <location>
        <position position="1"/>
    </location>
</feature>
<accession>A0A1Y1VMI5</accession>